<comment type="caution">
    <text evidence="2">The sequence shown here is derived from an EMBL/GenBank/DDBJ whole genome shotgun (WGS) entry which is preliminary data.</text>
</comment>
<evidence type="ECO:0000259" key="1">
    <source>
        <dbReference type="Pfam" id="PF10047"/>
    </source>
</evidence>
<dbReference type="EMBL" id="JACJQY010000050">
    <property type="protein sequence ID" value="MBD2319415.1"/>
    <property type="molecule type" value="Genomic_DNA"/>
</dbReference>
<proteinExistence type="predicted"/>
<name>A0ABR8CHG5_9CYAN</name>
<protein>
    <submittedName>
        <fullName evidence="2">DUF2281 domain-containing protein</fullName>
    </submittedName>
</protein>
<keyword evidence="3" id="KW-1185">Reference proteome</keyword>
<feature type="domain" description="DUF2281" evidence="1">
    <location>
        <begin position="12"/>
        <end position="45"/>
    </location>
</feature>
<dbReference type="InterPro" id="IPR018739">
    <property type="entry name" value="DUF2281"/>
</dbReference>
<organism evidence="2 3">
    <name type="scientific">Phormidium tenue FACHB-1050</name>
    <dbReference type="NCBI Taxonomy" id="2692857"/>
    <lineage>
        <taxon>Bacteria</taxon>
        <taxon>Bacillati</taxon>
        <taxon>Cyanobacteriota</taxon>
        <taxon>Cyanophyceae</taxon>
        <taxon>Oscillatoriophycideae</taxon>
        <taxon>Oscillatoriales</taxon>
        <taxon>Oscillatoriaceae</taxon>
        <taxon>Phormidium</taxon>
    </lineage>
</organism>
<dbReference type="RefSeq" id="WP_190581405.1">
    <property type="nucleotide sequence ID" value="NZ_CAWPQU010000046.1"/>
</dbReference>
<dbReference type="Pfam" id="PF10047">
    <property type="entry name" value="DUF2281"/>
    <property type="match status" value="1"/>
</dbReference>
<gene>
    <name evidence="2" type="ORF">H6G05_21565</name>
</gene>
<sequence length="79" mass="9114">MQTLLKVEDAVISVLRTLPPDKQQELLDFAEFLQAKAMVKRPRKSIKGLCADLNIDITEEDIRTARQEMWGNFPKDIEL</sequence>
<evidence type="ECO:0000313" key="2">
    <source>
        <dbReference type="EMBL" id="MBD2319415.1"/>
    </source>
</evidence>
<dbReference type="Proteomes" id="UP000618445">
    <property type="component" value="Unassembled WGS sequence"/>
</dbReference>
<reference evidence="2 3" key="1">
    <citation type="journal article" date="2020" name="ISME J.">
        <title>Comparative genomics reveals insights into cyanobacterial evolution and habitat adaptation.</title>
        <authorList>
            <person name="Chen M.Y."/>
            <person name="Teng W.K."/>
            <person name="Zhao L."/>
            <person name="Hu C.X."/>
            <person name="Zhou Y.K."/>
            <person name="Han B.P."/>
            <person name="Song L.R."/>
            <person name="Shu W.S."/>
        </authorList>
    </citation>
    <scope>NUCLEOTIDE SEQUENCE [LARGE SCALE GENOMIC DNA]</scope>
    <source>
        <strain evidence="2 3">FACHB-1050</strain>
    </source>
</reference>
<accession>A0ABR8CHG5</accession>
<evidence type="ECO:0000313" key="3">
    <source>
        <dbReference type="Proteomes" id="UP000618445"/>
    </source>
</evidence>